<organism evidence="1 2">
    <name type="scientific">Metasolibacillus meyeri</name>
    <dbReference type="NCBI Taxonomy" id="1071052"/>
    <lineage>
        <taxon>Bacteria</taxon>
        <taxon>Bacillati</taxon>
        <taxon>Bacillota</taxon>
        <taxon>Bacilli</taxon>
        <taxon>Bacillales</taxon>
        <taxon>Caryophanaceae</taxon>
        <taxon>Metasolibacillus</taxon>
    </lineage>
</organism>
<sequence length="124" mass="13917">MILVACTNENIDKEHLAYIENLGWTIKSFNASAQIVMEPALETVENYQSSNITFIGNYIGKELNITTYELKETSLEGENLRLNIYEYEGEIVGSIGEIPNYTPGIFNPSDKVKLQSVGVFLIPH</sequence>
<keyword evidence="2" id="KW-1185">Reference proteome</keyword>
<protein>
    <submittedName>
        <fullName evidence="1">DUF4830 domain-containing protein</fullName>
    </submittedName>
</protein>
<dbReference type="Proteomes" id="UP001344888">
    <property type="component" value="Unassembled WGS sequence"/>
</dbReference>
<comment type="caution">
    <text evidence="1">The sequence shown here is derived from an EMBL/GenBank/DDBJ whole genome shotgun (WGS) entry which is preliminary data.</text>
</comment>
<dbReference type="EMBL" id="JARSFG010000010">
    <property type="protein sequence ID" value="MEC1178235.1"/>
    <property type="molecule type" value="Genomic_DNA"/>
</dbReference>
<dbReference type="RefSeq" id="WP_326122778.1">
    <property type="nucleotide sequence ID" value="NZ_JARSFG010000010.1"/>
</dbReference>
<proteinExistence type="predicted"/>
<gene>
    <name evidence="1" type="ORF">P9B03_07040</name>
</gene>
<accession>A0AAW9NQE2</accession>
<dbReference type="AlphaFoldDB" id="A0AAW9NQE2"/>
<name>A0AAW9NQE2_9BACL</name>
<evidence type="ECO:0000313" key="1">
    <source>
        <dbReference type="EMBL" id="MEC1178235.1"/>
    </source>
</evidence>
<reference evidence="1 2" key="1">
    <citation type="submission" date="2023-03" db="EMBL/GenBank/DDBJ databases">
        <title>Bacillus Genome Sequencing.</title>
        <authorList>
            <person name="Dunlap C."/>
        </authorList>
    </citation>
    <scope>NUCLEOTIDE SEQUENCE [LARGE SCALE GENOMIC DNA]</scope>
    <source>
        <strain evidence="1 2">B-59205</strain>
    </source>
</reference>
<evidence type="ECO:0000313" key="2">
    <source>
        <dbReference type="Proteomes" id="UP001344888"/>
    </source>
</evidence>